<dbReference type="HAMAP" id="MF_00023">
    <property type="entry name" value="SmpB"/>
    <property type="match status" value="1"/>
</dbReference>
<dbReference type="NCBIfam" id="NF003843">
    <property type="entry name" value="PRK05422.1"/>
    <property type="match status" value="1"/>
</dbReference>
<dbReference type="NCBIfam" id="TIGR00086">
    <property type="entry name" value="smpB"/>
    <property type="match status" value="1"/>
</dbReference>
<sequence>MQKEAIVLTKESIKQIANNKKAFHDYFVEESFECGIQLFGTEVKSLRLGQASIKEAFCQIRNGECFVVGMHINPYERGNIFNKDALRDRKLLLHKQEIHRLLGKIKEQGYTLMPLSLYFKGSLVKLNMGLCRGKKLYDKREDMKKKAQRRELEKEFKKANIRV</sequence>
<accession>C2KYI8</accession>
<dbReference type="SUPFAM" id="SSF74982">
    <property type="entry name" value="Small protein B (SmpB)"/>
    <property type="match status" value="1"/>
</dbReference>
<dbReference type="GO" id="GO:0070930">
    <property type="term" value="P:trans-translation-dependent protein tagging"/>
    <property type="evidence" value="ECO:0007669"/>
    <property type="project" value="TreeGrafter"/>
</dbReference>
<keyword evidence="2 3" id="KW-0694">RNA-binding</keyword>
<dbReference type="Gene3D" id="2.40.280.10">
    <property type="match status" value="1"/>
</dbReference>
<dbReference type="OrthoDB" id="9805462at2"/>
<comment type="caution">
    <text evidence="4">The sequence shown here is derived from an EMBL/GenBank/DDBJ whole genome shotgun (WGS) entry which is preliminary data.</text>
</comment>
<dbReference type="CDD" id="cd09294">
    <property type="entry name" value="SmpB"/>
    <property type="match status" value="1"/>
</dbReference>
<dbReference type="Proteomes" id="UP000004121">
    <property type="component" value="Unassembled WGS sequence"/>
</dbReference>
<comment type="subcellular location">
    <subcellularLocation>
        <location evidence="3">Cytoplasm</location>
    </subcellularLocation>
    <text evidence="3">The tmRNA-SmpB complex associates with stalled 70S ribosomes.</text>
</comment>
<dbReference type="STRING" id="585501.HMPREF6123_1557"/>
<name>C2KYI8_9FIRM</name>
<dbReference type="EMBL" id="ACKX01000159">
    <property type="protein sequence ID" value="EEJ51164.1"/>
    <property type="molecule type" value="Genomic_DNA"/>
</dbReference>
<dbReference type="InterPro" id="IPR023620">
    <property type="entry name" value="SmpB"/>
</dbReference>
<dbReference type="InterPro" id="IPR020081">
    <property type="entry name" value="SsrA-bd_prot_CS"/>
</dbReference>
<keyword evidence="5" id="KW-1185">Reference proteome</keyword>
<evidence type="ECO:0000313" key="4">
    <source>
        <dbReference type="EMBL" id="EEJ51164.1"/>
    </source>
</evidence>
<evidence type="ECO:0000313" key="5">
    <source>
        <dbReference type="Proteomes" id="UP000004121"/>
    </source>
</evidence>
<dbReference type="FunCoup" id="C2KYI8">
    <property type="interactions" value="266"/>
</dbReference>
<dbReference type="Pfam" id="PF01668">
    <property type="entry name" value="SmpB"/>
    <property type="match status" value="1"/>
</dbReference>
<dbReference type="GO" id="GO:0070929">
    <property type="term" value="P:trans-translation"/>
    <property type="evidence" value="ECO:0007669"/>
    <property type="project" value="UniProtKB-UniRule"/>
</dbReference>
<comment type="similarity">
    <text evidence="3">Belongs to the SmpB family.</text>
</comment>
<keyword evidence="1 3" id="KW-0963">Cytoplasm</keyword>
<dbReference type="AlphaFoldDB" id="C2KYI8"/>
<dbReference type="eggNOG" id="COG0691">
    <property type="taxonomic scope" value="Bacteria"/>
</dbReference>
<organism evidence="4 5">
    <name type="scientific">Oribacterium sinus F0268</name>
    <dbReference type="NCBI Taxonomy" id="585501"/>
    <lineage>
        <taxon>Bacteria</taxon>
        <taxon>Bacillati</taxon>
        <taxon>Bacillota</taxon>
        <taxon>Clostridia</taxon>
        <taxon>Lachnospirales</taxon>
        <taxon>Lachnospiraceae</taxon>
        <taxon>Oribacterium</taxon>
    </lineage>
</organism>
<dbReference type="PANTHER" id="PTHR30308:SF2">
    <property type="entry name" value="SSRA-BINDING PROTEIN"/>
    <property type="match status" value="1"/>
</dbReference>
<proteinExistence type="inferred from homology"/>
<evidence type="ECO:0000256" key="1">
    <source>
        <dbReference type="ARBA" id="ARBA00022490"/>
    </source>
</evidence>
<gene>
    <name evidence="3 4" type="primary">smpB</name>
    <name evidence="4" type="ORF">HMPREF6123_1557</name>
</gene>
<dbReference type="PANTHER" id="PTHR30308">
    <property type="entry name" value="TMRNA-BINDING COMPONENT OF TRANS-TRANSLATION TAGGING COMPLEX"/>
    <property type="match status" value="1"/>
</dbReference>
<reference evidence="4 5" key="1">
    <citation type="submission" date="2009-04" db="EMBL/GenBank/DDBJ databases">
        <authorList>
            <person name="Qin X."/>
            <person name="Bachman B."/>
            <person name="Battles P."/>
            <person name="Bell A."/>
            <person name="Bess C."/>
            <person name="Bickham C."/>
            <person name="Chaboub L."/>
            <person name="Chen D."/>
            <person name="Coyle M."/>
            <person name="Deiros D.R."/>
            <person name="Dinh H."/>
            <person name="Forbes L."/>
            <person name="Fowler G."/>
            <person name="Francisco L."/>
            <person name="Fu Q."/>
            <person name="Gubbala S."/>
            <person name="Hale W."/>
            <person name="Han Y."/>
            <person name="Hemphill L."/>
            <person name="Highlander S.K."/>
            <person name="Hirani K."/>
            <person name="Hogues M."/>
            <person name="Jackson L."/>
            <person name="Jakkamsetti A."/>
            <person name="Javaid M."/>
            <person name="Jiang H."/>
            <person name="Korchina V."/>
            <person name="Kovar C."/>
            <person name="Lara F."/>
            <person name="Lee S."/>
            <person name="Mata R."/>
            <person name="Mathew T."/>
            <person name="Moen C."/>
            <person name="Morales K."/>
            <person name="Munidasa M."/>
            <person name="Nazareth L."/>
            <person name="Ngo R."/>
            <person name="Nguyen L."/>
            <person name="Okwuonu G."/>
            <person name="Ongeri F."/>
            <person name="Patil S."/>
            <person name="Petrosino J."/>
            <person name="Pham C."/>
            <person name="Pham P."/>
            <person name="Pu L.-L."/>
            <person name="Puazo M."/>
            <person name="Raj R."/>
            <person name="Reid J."/>
            <person name="Rouhana J."/>
            <person name="Saada N."/>
            <person name="Shang Y."/>
            <person name="Simmons D."/>
            <person name="Thornton R."/>
            <person name="Warren J."/>
            <person name="Weissenberger G."/>
            <person name="Zhang J."/>
            <person name="Zhang L."/>
            <person name="Zhou C."/>
            <person name="Zhu D."/>
            <person name="Muzny D."/>
            <person name="Worley K."/>
            <person name="Gibbs R."/>
        </authorList>
    </citation>
    <scope>NUCLEOTIDE SEQUENCE [LARGE SCALE GENOMIC DNA]</scope>
    <source>
        <strain evidence="4 5">F0268</strain>
    </source>
</reference>
<dbReference type="InParanoid" id="C2KYI8"/>
<dbReference type="InterPro" id="IPR000037">
    <property type="entry name" value="SsrA-bd_prot"/>
</dbReference>
<comment type="function">
    <text evidence="3">Required for rescue of stalled ribosomes mediated by trans-translation. Binds to transfer-messenger RNA (tmRNA), required for stable association of tmRNA with ribosomes. tmRNA and SmpB together mimic tRNA shape, replacing the anticodon stem-loop with SmpB. tmRNA is encoded by the ssrA gene; the 2 termini fold to resemble tRNA(Ala) and it encodes a 'tag peptide', a short internal open reading frame. During trans-translation Ala-aminoacylated tmRNA acts like a tRNA, entering the A-site of stalled ribosomes, displacing the stalled mRNA. The ribosome then switches to translate the ORF on the tmRNA; the nascent peptide is terminated with the 'tag peptide' encoded by the tmRNA and targeted for degradation. The ribosome is freed to recommence translation, which seems to be the essential function of trans-translation.</text>
</comment>
<protein>
    <recommendedName>
        <fullName evidence="3">SsrA-binding protein</fullName>
    </recommendedName>
    <alternativeName>
        <fullName evidence="3">Small protein B</fullName>
    </alternativeName>
</protein>
<dbReference type="HOGENOM" id="CLU_108953_0_0_9"/>
<dbReference type="GO" id="GO:0003723">
    <property type="term" value="F:RNA binding"/>
    <property type="evidence" value="ECO:0007669"/>
    <property type="project" value="UniProtKB-UniRule"/>
</dbReference>
<dbReference type="GO" id="GO:0005829">
    <property type="term" value="C:cytosol"/>
    <property type="evidence" value="ECO:0007669"/>
    <property type="project" value="TreeGrafter"/>
</dbReference>
<evidence type="ECO:0000256" key="2">
    <source>
        <dbReference type="ARBA" id="ARBA00022884"/>
    </source>
</evidence>
<evidence type="ECO:0000256" key="3">
    <source>
        <dbReference type="HAMAP-Rule" id="MF_00023"/>
    </source>
</evidence>
<dbReference type="PROSITE" id="PS01317">
    <property type="entry name" value="SSRP"/>
    <property type="match status" value="1"/>
</dbReference>